<dbReference type="GO" id="GO:0006071">
    <property type="term" value="P:glycerol metabolic process"/>
    <property type="evidence" value="ECO:0007669"/>
    <property type="project" value="TreeGrafter"/>
</dbReference>
<dbReference type="EC" id="2.7.1.30" evidence="8"/>
<dbReference type="InterPro" id="IPR018484">
    <property type="entry name" value="FGGY_N"/>
</dbReference>
<keyword evidence="4 8" id="KW-0418">Kinase</keyword>
<evidence type="ECO:0000256" key="5">
    <source>
        <dbReference type="ARBA" id="ARBA00022840"/>
    </source>
</evidence>
<evidence type="ECO:0000256" key="1">
    <source>
        <dbReference type="ARBA" id="ARBA00009156"/>
    </source>
</evidence>
<gene>
    <name evidence="8" type="ORF">FHX76_001833</name>
</gene>
<dbReference type="PANTHER" id="PTHR10196:SF69">
    <property type="entry name" value="GLYCEROL KINASE"/>
    <property type="match status" value="1"/>
</dbReference>
<evidence type="ECO:0000256" key="4">
    <source>
        <dbReference type="ARBA" id="ARBA00022777"/>
    </source>
</evidence>
<dbReference type="GO" id="GO:0005524">
    <property type="term" value="F:ATP binding"/>
    <property type="evidence" value="ECO:0007669"/>
    <property type="project" value="UniProtKB-KW"/>
</dbReference>
<dbReference type="Gene3D" id="3.30.420.40">
    <property type="match status" value="2"/>
</dbReference>
<keyword evidence="9" id="KW-1185">Reference proteome</keyword>
<dbReference type="EMBL" id="JAAMOX010000001">
    <property type="protein sequence ID" value="NIH53965.1"/>
    <property type="molecule type" value="Genomic_DNA"/>
</dbReference>
<name>A0A7X5TTA5_9MICO</name>
<comment type="caution">
    <text evidence="8">The sequence shown here is derived from an EMBL/GenBank/DDBJ whole genome shotgun (WGS) entry which is preliminary data.</text>
</comment>
<dbReference type="Proteomes" id="UP000541033">
    <property type="component" value="Unassembled WGS sequence"/>
</dbReference>
<dbReference type="GO" id="GO:0005829">
    <property type="term" value="C:cytosol"/>
    <property type="evidence" value="ECO:0007669"/>
    <property type="project" value="TreeGrafter"/>
</dbReference>
<dbReference type="InterPro" id="IPR000577">
    <property type="entry name" value="Carb_kinase_FGGY"/>
</dbReference>
<dbReference type="GO" id="GO:0004370">
    <property type="term" value="F:glycerol kinase activity"/>
    <property type="evidence" value="ECO:0007669"/>
    <property type="project" value="UniProtKB-EC"/>
</dbReference>
<dbReference type="InterPro" id="IPR043129">
    <property type="entry name" value="ATPase_NBD"/>
</dbReference>
<keyword evidence="2 8" id="KW-0808">Transferase</keyword>
<dbReference type="SUPFAM" id="SSF53067">
    <property type="entry name" value="Actin-like ATPase domain"/>
    <property type="match status" value="2"/>
</dbReference>
<reference evidence="8 9" key="1">
    <citation type="submission" date="2020-02" db="EMBL/GenBank/DDBJ databases">
        <title>Sequencing the genomes of 1000 actinobacteria strains.</title>
        <authorList>
            <person name="Klenk H.-P."/>
        </authorList>
    </citation>
    <scope>NUCLEOTIDE SEQUENCE [LARGE SCALE GENOMIC DNA]</scope>
    <source>
        <strain evidence="8 9">DSM 27960</strain>
    </source>
</reference>
<sequence length="502" mass="53191">MTTAAILAIDEGTTGTRAAWVTRDGAVHSLEYRPLRVSTPQPGIVEQDANIILEQTIDACRTVISCAARDGVELTGLAIATQRATTVLWDTATGRALVPAMVWQDSRYSHELADLSSEWDARLIPLVGRPTGVRSPYLWAAHHLRETPEVAEAYRERRLGFGTVETWLLWSLSEERSYFATSTNATSAGAYVLAEHRYETDWIQALGFPLDLLPELAQDAQHLGTTNAGVLGISVPILAAAGDQHAGTVGLGCLTAGQAMCVHGTGSFVDLVIGSKAPVKPGLYDGALTLTAWRQHNTSVFAIETFTATTGSALDWLCNTLGWFDSSAQISELAATVSSSKGVSFVPALTGLRMPVMEPNARASLTGFEMSTTRAEIAYAVLEGIAHSVATSAEADVEVAGTPLTEIVVGGGMSASDPLIQMQADLIGVPMRRLSGSEGASLRGAAFLAGSDGLLWDSLQDAAASLGRGDVFEPSISSADREERRAAWGQRIASELGLVRTH</sequence>
<evidence type="ECO:0000313" key="9">
    <source>
        <dbReference type="Proteomes" id="UP000541033"/>
    </source>
</evidence>
<keyword evidence="3" id="KW-0547">Nucleotide-binding</keyword>
<feature type="domain" description="Carbohydrate kinase FGGY C-terminal" evidence="7">
    <location>
        <begin position="259"/>
        <end position="450"/>
    </location>
</feature>
<evidence type="ECO:0000259" key="6">
    <source>
        <dbReference type="Pfam" id="PF00370"/>
    </source>
</evidence>
<organism evidence="8 9">
    <name type="scientific">Lysinibacter cavernae</name>
    <dbReference type="NCBI Taxonomy" id="1640652"/>
    <lineage>
        <taxon>Bacteria</taxon>
        <taxon>Bacillati</taxon>
        <taxon>Actinomycetota</taxon>
        <taxon>Actinomycetes</taxon>
        <taxon>Micrococcales</taxon>
        <taxon>Microbacteriaceae</taxon>
        <taxon>Lysinibacter</taxon>
    </lineage>
</organism>
<evidence type="ECO:0000256" key="2">
    <source>
        <dbReference type="ARBA" id="ARBA00022679"/>
    </source>
</evidence>
<dbReference type="Pfam" id="PF02782">
    <property type="entry name" value="FGGY_C"/>
    <property type="match status" value="1"/>
</dbReference>
<evidence type="ECO:0000259" key="7">
    <source>
        <dbReference type="Pfam" id="PF02782"/>
    </source>
</evidence>
<dbReference type="AlphaFoldDB" id="A0A7X5TTA5"/>
<dbReference type="InterPro" id="IPR018485">
    <property type="entry name" value="FGGY_C"/>
</dbReference>
<comment type="similarity">
    <text evidence="1">Belongs to the FGGY kinase family.</text>
</comment>
<evidence type="ECO:0000256" key="3">
    <source>
        <dbReference type="ARBA" id="ARBA00022741"/>
    </source>
</evidence>
<dbReference type="PIRSF" id="PIRSF000538">
    <property type="entry name" value="GlpK"/>
    <property type="match status" value="1"/>
</dbReference>
<feature type="domain" description="Carbohydrate kinase FGGY N-terminal" evidence="6">
    <location>
        <begin position="6"/>
        <end position="250"/>
    </location>
</feature>
<dbReference type="RefSeq" id="WP_167149998.1">
    <property type="nucleotide sequence ID" value="NZ_JAAMOX010000001.1"/>
</dbReference>
<protein>
    <submittedName>
        <fullName evidence="8">Glycerol kinase</fullName>
        <ecNumber evidence="8">2.7.1.30</ecNumber>
    </submittedName>
</protein>
<keyword evidence="5" id="KW-0067">ATP-binding</keyword>
<dbReference type="PANTHER" id="PTHR10196">
    <property type="entry name" value="SUGAR KINASE"/>
    <property type="match status" value="1"/>
</dbReference>
<accession>A0A7X5TTA5</accession>
<proteinExistence type="inferred from homology"/>
<dbReference type="Pfam" id="PF00370">
    <property type="entry name" value="FGGY_N"/>
    <property type="match status" value="1"/>
</dbReference>
<evidence type="ECO:0000313" key="8">
    <source>
        <dbReference type="EMBL" id="NIH53965.1"/>
    </source>
</evidence>